<keyword evidence="1" id="KW-0732">Signal</keyword>
<feature type="chain" id="PRO_5026986871" evidence="1">
    <location>
        <begin position="29"/>
        <end position="115"/>
    </location>
</feature>
<protein>
    <submittedName>
        <fullName evidence="2">Hypothetical_protein</fullName>
    </submittedName>
</protein>
<organism evidence="2 3">
    <name type="scientific">Leishmania infantum</name>
    <dbReference type="NCBI Taxonomy" id="5671"/>
    <lineage>
        <taxon>Eukaryota</taxon>
        <taxon>Discoba</taxon>
        <taxon>Euglenozoa</taxon>
        <taxon>Kinetoplastea</taxon>
        <taxon>Metakinetoplastina</taxon>
        <taxon>Trypanosomatida</taxon>
        <taxon>Trypanosomatidae</taxon>
        <taxon>Leishmaniinae</taxon>
        <taxon>Leishmania</taxon>
    </lineage>
</organism>
<feature type="signal peptide" evidence="1">
    <location>
        <begin position="1"/>
        <end position="28"/>
    </location>
</feature>
<name>A0A6L0XNG3_LEIIN</name>
<evidence type="ECO:0000256" key="1">
    <source>
        <dbReference type="SAM" id="SignalP"/>
    </source>
</evidence>
<dbReference type="AlphaFoldDB" id="A0A6L0XNG3"/>
<accession>A0A6L0XNG3</accession>
<dbReference type="Proteomes" id="UP000255414">
    <property type="component" value="Chromosome 34"/>
</dbReference>
<proteinExistence type="predicted"/>
<gene>
    <name evidence="2" type="ORF">LINF_340012500</name>
</gene>
<dbReference type="VEuPathDB" id="TriTrypDB:LINF_340012500"/>
<evidence type="ECO:0000313" key="2">
    <source>
        <dbReference type="EMBL" id="CAC9536662.1"/>
    </source>
</evidence>
<dbReference type="EMBL" id="LR812967">
    <property type="protein sequence ID" value="CAC9536662.1"/>
    <property type="molecule type" value="Genomic_DNA"/>
</dbReference>
<sequence>MEAGHHRRVARRRLVVQLGVLLQGLLEAFRGRIELRENVCLGDLIESGWLPVLQLHICPLVELNRRGIALGHGPHRLQHCYSNRGWGGLGRDLAQIDLVNELYFFTSLVKVASNV</sequence>
<evidence type="ECO:0000313" key="3">
    <source>
        <dbReference type="Proteomes" id="UP000255414"/>
    </source>
</evidence>
<reference evidence="2" key="1">
    <citation type="submission" date="2020-06" db="EMBL/GenBank/DDBJ databases">
        <authorList>
            <person name="Gonzalez-de la Fuente S."/>
            <person name="Peiro-Pastor R."/>
            <person name="Rastrojo A."/>
            <person name="Moreno J."/>
            <person name="Carrasco-Ramiro F."/>
            <person name="Requena JM."/>
            <person name="Aguado B."/>
        </authorList>
    </citation>
    <scope>NUCLEOTIDE SEQUENCE</scope>
</reference>